<proteinExistence type="predicted"/>
<dbReference type="AlphaFoldDB" id="A0A398B0V2"/>
<reference evidence="1 2" key="1">
    <citation type="submission" date="2018-08" db="EMBL/GenBank/DDBJ databases">
        <title>Bacillus jemisoniae sp. nov., Bacillus chryseoplanitiae sp. nov., Bacillus resnikiae sp. nov., and Bacillus frankliniae sp. nov., isolated from Viking spacecraft and associated surfaces.</title>
        <authorList>
            <person name="Seuylemezian A."/>
            <person name="Vaishampayan P."/>
        </authorList>
    </citation>
    <scope>NUCLEOTIDE SEQUENCE [LARGE SCALE GENOMIC DNA]</scope>
    <source>
        <strain evidence="1 2">MA001</strain>
    </source>
</reference>
<accession>A0A398B0V2</accession>
<dbReference type="EMBL" id="QWVS01000064">
    <property type="protein sequence ID" value="RID81610.1"/>
    <property type="molecule type" value="Genomic_DNA"/>
</dbReference>
<keyword evidence="2" id="KW-1185">Reference proteome</keyword>
<gene>
    <name evidence="1" type="ORF">D1953_20235</name>
</gene>
<evidence type="ECO:0000313" key="1">
    <source>
        <dbReference type="EMBL" id="RID81610.1"/>
    </source>
</evidence>
<dbReference type="SUPFAM" id="SSF51679">
    <property type="entry name" value="Bacterial luciferase-like"/>
    <property type="match status" value="1"/>
</dbReference>
<protein>
    <submittedName>
        <fullName evidence="1">LLM class flavin-dependent oxidoreductase</fullName>
    </submittedName>
</protein>
<sequence>MTKLIGTNEPSHPTRKFAFLDHLNNGRAAWDMVTSNIKAKARNCSLD</sequence>
<name>A0A398B0V2_9BACI</name>
<comment type="caution">
    <text evidence="1">The sequence shown here is derived from an EMBL/GenBank/DDBJ whole genome shotgun (WGS) entry which is preliminary data.</text>
</comment>
<dbReference type="Proteomes" id="UP000266016">
    <property type="component" value="Unassembled WGS sequence"/>
</dbReference>
<dbReference type="InterPro" id="IPR036661">
    <property type="entry name" value="Luciferase-like_sf"/>
</dbReference>
<evidence type="ECO:0000313" key="2">
    <source>
        <dbReference type="Proteomes" id="UP000266016"/>
    </source>
</evidence>
<organism evidence="1 2">
    <name type="scientific">Peribacillus asahii</name>
    <dbReference type="NCBI Taxonomy" id="228899"/>
    <lineage>
        <taxon>Bacteria</taxon>
        <taxon>Bacillati</taxon>
        <taxon>Bacillota</taxon>
        <taxon>Bacilli</taxon>
        <taxon>Bacillales</taxon>
        <taxon>Bacillaceae</taxon>
        <taxon>Peribacillus</taxon>
    </lineage>
</organism>
<dbReference type="GO" id="GO:0016705">
    <property type="term" value="F:oxidoreductase activity, acting on paired donors, with incorporation or reduction of molecular oxygen"/>
    <property type="evidence" value="ECO:0007669"/>
    <property type="project" value="InterPro"/>
</dbReference>